<protein>
    <recommendedName>
        <fullName evidence="1">N-acetyltransferase domain-containing protein</fullName>
    </recommendedName>
</protein>
<feature type="domain" description="N-acetyltransferase" evidence="1">
    <location>
        <begin position="87"/>
        <end position="140"/>
    </location>
</feature>
<dbReference type="PANTHER" id="PTHR42791">
    <property type="entry name" value="GNAT FAMILY ACETYLTRANSFERASE"/>
    <property type="match status" value="1"/>
</dbReference>
<name>A0A8K0XUQ4_9AGAR</name>
<evidence type="ECO:0000259" key="1">
    <source>
        <dbReference type="Pfam" id="PF13508"/>
    </source>
</evidence>
<dbReference type="Proteomes" id="UP000813824">
    <property type="component" value="Unassembled WGS sequence"/>
</dbReference>
<sequence length="177" mass="19726">MMEMRSRASAGSEPSRTRRLLILVGIGSSDPAKPQRRKHKALGTVLQFLTRHLVHTAEQNRRSAEFSRKMRPALEEALGDRLASCISLDFLATLPDKQGHGYGSALCNIVTAEADARNMETFLISSNVAANTVFYNQFGFFTEKTFFLGEDDPTWKKDPVPIAIMVRGPRGSREVKL</sequence>
<gene>
    <name evidence="2" type="ORF">BXZ70DRAFT_1606</name>
</gene>
<evidence type="ECO:0000313" key="2">
    <source>
        <dbReference type="EMBL" id="KAH8107645.1"/>
    </source>
</evidence>
<accession>A0A8K0XUQ4</accession>
<dbReference type="PANTHER" id="PTHR42791:SF1">
    <property type="entry name" value="N-ACETYLTRANSFERASE DOMAIN-CONTAINING PROTEIN"/>
    <property type="match status" value="1"/>
</dbReference>
<keyword evidence="3" id="KW-1185">Reference proteome</keyword>
<dbReference type="SUPFAM" id="SSF55729">
    <property type="entry name" value="Acyl-CoA N-acyltransferases (Nat)"/>
    <property type="match status" value="1"/>
</dbReference>
<evidence type="ECO:0000313" key="3">
    <source>
        <dbReference type="Proteomes" id="UP000813824"/>
    </source>
</evidence>
<dbReference type="InterPro" id="IPR016181">
    <property type="entry name" value="Acyl_CoA_acyltransferase"/>
</dbReference>
<dbReference type="InterPro" id="IPR052523">
    <property type="entry name" value="Trichothecene_AcTrans"/>
</dbReference>
<dbReference type="InterPro" id="IPR000182">
    <property type="entry name" value="GNAT_dom"/>
</dbReference>
<reference evidence="2" key="1">
    <citation type="journal article" date="2021" name="New Phytol.">
        <title>Evolutionary innovations through gain and loss of genes in the ectomycorrhizal Boletales.</title>
        <authorList>
            <person name="Wu G."/>
            <person name="Miyauchi S."/>
            <person name="Morin E."/>
            <person name="Kuo A."/>
            <person name="Drula E."/>
            <person name="Varga T."/>
            <person name="Kohler A."/>
            <person name="Feng B."/>
            <person name="Cao Y."/>
            <person name="Lipzen A."/>
            <person name="Daum C."/>
            <person name="Hundley H."/>
            <person name="Pangilinan J."/>
            <person name="Johnson J."/>
            <person name="Barry K."/>
            <person name="LaButti K."/>
            <person name="Ng V."/>
            <person name="Ahrendt S."/>
            <person name="Min B."/>
            <person name="Choi I.G."/>
            <person name="Park H."/>
            <person name="Plett J.M."/>
            <person name="Magnuson J."/>
            <person name="Spatafora J.W."/>
            <person name="Nagy L.G."/>
            <person name="Henrissat B."/>
            <person name="Grigoriev I.V."/>
            <person name="Yang Z.L."/>
            <person name="Xu J."/>
            <person name="Martin F.M."/>
        </authorList>
    </citation>
    <scope>NUCLEOTIDE SEQUENCE</scope>
    <source>
        <strain evidence="2">KKN 215</strain>
    </source>
</reference>
<dbReference type="AlphaFoldDB" id="A0A8K0XUQ4"/>
<dbReference type="GO" id="GO:0016747">
    <property type="term" value="F:acyltransferase activity, transferring groups other than amino-acyl groups"/>
    <property type="evidence" value="ECO:0007669"/>
    <property type="project" value="InterPro"/>
</dbReference>
<organism evidence="2 3">
    <name type="scientific">Cristinia sonorae</name>
    <dbReference type="NCBI Taxonomy" id="1940300"/>
    <lineage>
        <taxon>Eukaryota</taxon>
        <taxon>Fungi</taxon>
        <taxon>Dikarya</taxon>
        <taxon>Basidiomycota</taxon>
        <taxon>Agaricomycotina</taxon>
        <taxon>Agaricomycetes</taxon>
        <taxon>Agaricomycetidae</taxon>
        <taxon>Agaricales</taxon>
        <taxon>Pleurotineae</taxon>
        <taxon>Stephanosporaceae</taxon>
        <taxon>Cristinia</taxon>
    </lineage>
</organism>
<comment type="caution">
    <text evidence="2">The sequence shown here is derived from an EMBL/GenBank/DDBJ whole genome shotgun (WGS) entry which is preliminary data.</text>
</comment>
<dbReference type="OrthoDB" id="2744543at2759"/>
<proteinExistence type="predicted"/>
<dbReference type="EMBL" id="JAEVFJ010000001">
    <property type="protein sequence ID" value="KAH8107645.1"/>
    <property type="molecule type" value="Genomic_DNA"/>
</dbReference>
<dbReference type="CDD" id="cd04301">
    <property type="entry name" value="NAT_SF"/>
    <property type="match status" value="1"/>
</dbReference>
<dbReference type="Pfam" id="PF13508">
    <property type="entry name" value="Acetyltransf_7"/>
    <property type="match status" value="1"/>
</dbReference>
<dbReference type="Gene3D" id="3.40.630.30">
    <property type="match status" value="1"/>
</dbReference>